<dbReference type="InterPro" id="IPR026956">
    <property type="entry name" value="D-ser_dehydrat-like_dom"/>
</dbReference>
<reference evidence="4 5" key="1">
    <citation type="submission" date="2016-01" db="EMBL/GenBank/DDBJ databases">
        <title>High potential of lignocellulose degradation of a new Verrucomicrobia species.</title>
        <authorList>
            <person name="Wang Y."/>
            <person name="Shi Y."/>
            <person name="Qiu Z."/>
            <person name="Liu S."/>
            <person name="Yang H."/>
        </authorList>
    </citation>
    <scope>NUCLEOTIDE SEQUENCE [LARGE SCALE GENOMIC DNA]</scope>
    <source>
        <strain evidence="4 5">TSB47</strain>
    </source>
</reference>
<dbReference type="GO" id="GO:0036088">
    <property type="term" value="P:D-serine catabolic process"/>
    <property type="evidence" value="ECO:0007669"/>
    <property type="project" value="TreeGrafter"/>
</dbReference>
<dbReference type="InterPro" id="IPR042208">
    <property type="entry name" value="D-ser_dehydrat-like_sf"/>
</dbReference>
<gene>
    <name evidence="4" type="ORF">AW736_18485</name>
</gene>
<evidence type="ECO:0000256" key="2">
    <source>
        <dbReference type="ARBA" id="ARBA00023239"/>
    </source>
</evidence>
<dbReference type="Gene3D" id="3.20.20.10">
    <property type="entry name" value="Alanine racemase"/>
    <property type="match status" value="1"/>
</dbReference>
<dbReference type="InterPro" id="IPR001608">
    <property type="entry name" value="Ala_racemase_N"/>
</dbReference>
<sequence length="365" mass="38695">MTAPQTIDDLPTPVILVDEEQLDRNILGMQRACDEAGVELRPHIKTHKLVPVAARQLAAGARGLTCAKLGEAEAMLASGAREMFVAHSLVDPRQAPRVAALAERLDDFRVAATSGEQAGALENLAARTGRKLAVMMAIDTGLGREGARDAKAAARLAAVIARCTHLDLRGFYTHEGWFYGAPFTPGDQRVETMIESLCAARDAIDPGLPVWPGCSVTAQDVAARSTGRVQAVRPGAYVFGDLALTAVTGVMRSGEVALHVLATVIDKPSPGLALIDAGSKTFSSDRTPAGIFALPADGRDFSVSRVNEEHGYVTGAGADALRVGERVPFVPAHVCTVVNLADEVVVRRRHEVAARWRVDARGCSQ</sequence>
<dbReference type="Proteomes" id="UP000078486">
    <property type="component" value="Unassembled WGS sequence"/>
</dbReference>
<dbReference type="AlphaFoldDB" id="A0A178IG99"/>
<evidence type="ECO:0000256" key="1">
    <source>
        <dbReference type="ARBA" id="ARBA00005323"/>
    </source>
</evidence>
<proteinExistence type="inferred from homology"/>
<dbReference type="Pfam" id="PF14031">
    <property type="entry name" value="D-ser_dehydrat"/>
    <property type="match status" value="1"/>
</dbReference>
<evidence type="ECO:0000313" key="4">
    <source>
        <dbReference type="EMBL" id="OAM88165.1"/>
    </source>
</evidence>
<keyword evidence="2" id="KW-0456">Lyase</keyword>
<accession>A0A178IG99</accession>
<dbReference type="SUPFAM" id="SSF51419">
    <property type="entry name" value="PLP-binding barrel"/>
    <property type="match status" value="1"/>
</dbReference>
<name>A0A178IG99_9BACT</name>
<dbReference type="SMART" id="SM01119">
    <property type="entry name" value="D-ser_dehydrat"/>
    <property type="match status" value="1"/>
</dbReference>
<keyword evidence="5" id="KW-1185">Reference proteome</keyword>
<feature type="domain" description="D-serine dehydratase-like" evidence="3">
    <location>
        <begin position="257"/>
        <end position="348"/>
    </location>
</feature>
<dbReference type="EMBL" id="LRRQ01000143">
    <property type="protein sequence ID" value="OAM88165.1"/>
    <property type="molecule type" value="Genomic_DNA"/>
</dbReference>
<comment type="caution">
    <text evidence="4">The sequence shown here is derived from an EMBL/GenBank/DDBJ whole genome shotgun (WGS) entry which is preliminary data.</text>
</comment>
<dbReference type="InterPro" id="IPR029066">
    <property type="entry name" value="PLP-binding_barrel"/>
</dbReference>
<organism evidence="4 5">
    <name type="scientific">Termitidicoccus mucosus</name>
    <dbReference type="NCBI Taxonomy" id="1184151"/>
    <lineage>
        <taxon>Bacteria</taxon>
        <taxon>Pseudomonadati</taxon>
        <taxon>Verrucomicrobiota</taxon>
        <taxon>Opitutia</taxon>
        <taxon>Opitutales</taxon>
        <taxon>Opitutaceae</taxon>
        <taxon>Termitidicoccus</taxon>
    </lineage>
</organism>
<dbReference type="GO" id="GO:0008721">
    <property type="term" value="F:D-serine ammonia-lyase activity"/>
    <property type="evidence" value="ECO:0007669"/>
    <property type="project" value="TreeGrafter"/>
</dbReference>
<dbReference type="InterPro" id="IPR051466">
    <property type="entry name" value="D-amino_acid_metab_enzyme"/>
</dbReference>
<dbReference type="PANTHER" id="PTHR28004">
    <property type="entry name" value="ZGC:162816-RELATED"/>
    <property type="match status" value="1"/>
</dbReference>
<dbReference type="Gene3D" id="2.40.37.20">
    <property type="entry name" value="D-serine dehydratase-like domain"/>
    <property type="match status" value="1"/>
</dbReference>
<evidence type="ECO:0000313" key="5">
    <source>
        <dbReference type="Proteomes" id="UP000078486"/>
    </source>
</evidence>
<protein>
    <recommendedName>
        <fullName evidence="3">D-serine dehydratase-like domain-containing protein</fullName>
    </recommendedName>
</protein>
<comment type="similarity">
    <text evidence="1">Belongs to the DSD1 family.</text>
</comment>
<dbReference type="Pfam" id="PF01168">
    <property type="entry name" value="Ala_racemase_N"/>
    <property type="match status" value="1"/>
</dbReference>
<dbReference type="RefSeq" id="WP_068771785.1">
    <property type="nucleotide sequence ID" value="NZ_CP109796.1"/>
</dbReference>
<evidence type="ECO:0000259" key="3">
    <source>
        <dbReference type="SMART" id="SM01119"/>
    </source>
</evidence>
<dbReference type="STRING" id="1184151.AW736_18485"/>
<dbReference type="PANTHER" id="PTHR28004:SF2">
    <property type="entry name" value="D-SERINE DEHYDRATASE"/>
    <property type="match status" value="1"/>
</dbReference>